<feature type="region of interest" description="Disordered" evidence="1">
    <location>
        <begin position="215"/>
        <end position="239"/>
    </location>
</feature>
<accession>G2G607</accession>
<gene>
    <name evidence="3" type="ORF">SZN_04566</name>
</gene>
<protein>
    <submittedName>
        <fullName evidence="3">Formyl transferase domain-containing protein</fullName>
    </submittedName>
</protein>
<comment type="caution">
    <text evidence="3">The sequence shown here is derived from an EMBL/GenBank/DDBJ whole genome shotgun (WGS) entry which is preliminary data.</text>
</comment>
<organism evidence="3 4">
    <name type="scientific">Streptomyces zinciresistens K42</name>
    <dbReference type="NCBI Taxonomy" id="700597"/>
    <lineage>
        <taxon>Bacteria</taxon>
        <taxon>Bacillati</taxon>
        <taxon>Actinomycetota</taxon>
        <taxon>Actinomycetes</taxon>
        <taxon>Kitasatosporales</taxon>
        <taxon>Streptomycetaceae</taxon>
        <taxon>Streptomyces</taxon>
    </lineage>
</organism>
<dbReference type="PATRIC" id="fig|700597.3.peg.885"/>
<evidence type="ECO:0000259" key="2">
    <source>
        <dbReference type="Pfam" id="PF00551"/>
    </source>
</evidence>
<evidence type="ECO:0000256" key="1">
    <source>
        <dbReference type="SAM" id="MobiDB-lite"/>
    </source>
</evidence>
<keyword evidence="3" id="KW-0808">Transferase</keyword>
<dbReference type="Proteomes" id="UP000004217">
    <property type="component" value="Unassembled WGS sequence"/>
</dbReference>
<reference evidence="3 4" key="1">
    <citation type="submission" date="2011-08" db="EMBL/GenBank/DDBJ databases">
        <authorList>
            <person name="Lin Y."/>
            <person name="Hao X."/>
            <person name="Johnstone L."/>
            <person name="Miller S.J."/>
            <person name="Wei G."/>
            <person name="Rensing C."/>
        </authorList>
    </citation>
    <scope>NUCLEOTIDE SEQUENCE [LARGE SCALE GENOMIC DNA]</scope>
    <source>
        <strain evidence="3 4">K42</strain>
    </source>
</reference>
<dbReference type="PANTHER" id="PTHR11138">
    <property type="entry name" value="METHIONYL-TRNA FORMYLTRANSFERASE"/>
    <property type="match status" value="1"/>
</dbReference>
<dbReference type="SUPFAM" id="SSF53328">
    <property type="entry name" value="Formyltransferase"/>
    <property type="match status" value="1"/>
</dbReference>
<dbReference type="Gene3D" id="3.40.50.12230">
    <property type="match status" value="1"/>
</dbReference>
<dbReference type="EMBL" id="AGBF01000007">
    <property type="protein sequence ID" value="EGX61096.1"/>
    <property type="molecule type" value="Genomic_DNA"/>
</dbReference>
<proteinExistence type="predicted"/>
<keyword evidence="4" id="KW-1185">Reference proteome</keyword>
<evidence type="ECO:0000313" key="4">
    <source>
        <dbReference type="Proteomes" id="UP000004217"/>
    </source>
</evidence>
<evidence type="ECO:0000313" key="3">
    <source>
        <dbReference type="EMBL" id="EGX61096.1"/>
    </source>
</evidence>
<dbReference type="InterPro" id="IPR002376">
    <property type="entry name" value="Formyl_transf_N"/>
</dbReference>
<dbReference type="GO" id="GO:0005829">
    <property type="term" value="C:cytosol"/>
    <property type="evidence" value="ECO:0007669"/>
    <property type="project" value="TreeGrafter"/>
</dbReference>
<dbReference type="GO" id="GO:0004479">
    <property type="term" value="F:methionyl-tRNA formyltransferase activity"/>
    <property type="evidence" value="ECO:0007669"/>
    <property type="project" value="TreeGrafter"/>
</dbReference>
<feature type="domain" description="Formyl transferase N-terminal" evidence="2">
    <location>
        <begin position="47"/>
        <end position="136"/>
    </location>
</feature>
<dbReference type="PANTHER" id="PTHR11138:SF5">
    <property type="entry name" value="METHIONYL-TRNA FORMYLTRANSFERASE, MITOCHONDRIAL"/>
    <property type="match status" value="1"/>
</dbReference>
<dbReference type="AlphaFoldDB" id="G2G607"/>
<dbReference type="InterPro" id="IPR036477">
    <property type="entry name" value="Formyl_transf_N_sf"/>
</dbReference>
<name>G2G607_9ACTN</name>
<dbReference type="Pfam" id="PF00551">
    <property type="entry name" value="Formyl_trans_N"/>
    <property type="match status" value="1"/>
</dbReference>
<sequence length="239" mass="26428">MPYSFMLYPAAVRADRLLARLRGGRSTRRGVRELCEAHGIEYINTGNVNSPEVAARLEAADLDFIVIYWFDQIIRERVIAAPKRAVINVHAAYLPHCRGLFPTLFSALEPGTPFGISAHLIENREIDAGPVLAQRTTVPPAGRSVLFNDSWVNRAGVGILDEVLSDFDRLLDEARPQPEGGSYYSYPERNHMEQARRTGLKLVTLRDFLSVVRGTGATDADGHRPGLAPTADVDAARHQ</sequence>